<dbReference type="Proteomes" id="UP000054937">
    <property type="component" value="Unassembled WGS sequence"/>
</dbReference>
<evidence type="ECO:0000256" key="1">
    <source>
        <dbReference type="ARBA" id="ARBA00004141"/>
    </source>
</evidence>
<keyword evidence="5 6" id="KW-0472">Membrane</keyword>
<keyword evidence="2" id="KW-0813">Transport</keyword>
<feature type="transmembrane region" description="Helical" evidence="6">
    <location>
        <begin position="12"/>
        <end position="38"/>
    </location>
</feature>
<keyword evidence="8" id="KW-1185">Reference proteome</keyword>
<proteinExistence type="predicted"/>
<evidence type="ECO:0000256" key="2">
    <source>
        <dbReference type="ARBA" id="ARBA00022448"/>
    </source>
</evidence>
<keyword evidence="4 6" id="KW-1133">Transmembrane helix</keyword>
<name>A0A0V0QRB8_PSEPJ</name>
<dbReference type="EMBL" id="LDAU01000110">
    <property type="protein sequence ID" value="KRX04862.1"/>
    <property type="molecule type" value="Genomic_DNA"/>
</dbReference>
<evidence type="ECO:0000256" key="5">
    <source>
        <dbReference type="ARBA" id="ARBA00023136"/>
    </source>
</evidence>
<evidence type="ECO:0000256" key="6">
    <source>
        <dbReference type="SAM" id="Phobius"/>
    </source>
</evidence>
<dbReference type="InParanoid" id="A0A0V0QRB8"/>
<feature type="transmembrane region" description="Helical" evidence="6">
    <location>
        <begin position="329"/>
        <end position="352"/>
    </location>
</feature>
<feature type="transmembrane region" description="Helical" evidence="6">
    <location>
        <begin position="139"/>
        <end position="156"/>
    </location>
</feature>
<feature type="transmembrane region" description="Helical" evidence="6">
    <location>
        <begin position="393"/>
        <end position="415"/>
    </location>
</feature>
<protein>
    <submittedName>
        <fullName evidence="7">Major facilitator superfamily domain, general substrate transporter</fullName>
    </submittedName>
</protein>
<dbReference type="PANTHER" id="PTHR43385">
    <property type="entry name" value="RIBOFLAVIN TRANSPORTER RIBJ"/>
    <property type="match status" value="1"/>
</dbReference>
<evidence type="ECO:0000313" key="8">
    <source>
        <dbReference type="Proteomes" id="UP000054937"/>
    </source>
</evidence>
<dbReference type="Gene3D" id="1.20.1250.20">
    <property type="entry name" value="MFS general substrate transporter like domains"/>
    <property type="match status" value="2"/>
</dbReference>
<feature type="transmembrane region" description="Helical" evidence="6">
    <location>
        <begin position="358"/>
        <end position="381"/>
    </location>
</feature>
<feature type="transmembrane region" description="Helical" evidence="6">
    <location>
        <begin position="190"/>
        <end position="212"/>
    </location>
</feature>
<feature type="transmembrane region" description="Helical" evidence="6">
    <location>
        <begin position="104"/>
        <end position="127"/>
    </location>
</feature>
<dbReference type="GO" id="GO:0022857">
    <property type="term" value="F:transmembrane transporter activity"/>
    <property type="evidence" value="ECO:0007669"/>
    <property type="project" value="InterPro"/>
</dbReference>
<feature type="transmembrane region" description="Helical" evidence="6">
    <location>
        <begin position="50"/>
        <end position="70"/>
    </location>
</feature>
<comment type="subcellular location">
    <subcellularLocation>
        <location evidence="1">Membrane</location>
        <topology evidence="1">Multi-pass membrane protein</topology>
    </subcellularLocation>
</comment>
<reference evidence="7 8" key="1">
    <citation type="journal article" date="2015" name="Sci. Rep.">
        <title>Genome of the facultative scuticociliatosis pathogen Pseudocohnilembus persalinus provides insight into its virulence through horizontal gene transfer.</title>
        <authorList>
            <person name="Xiong J."/>
            <person name="Wang G."/>
            <person name="Cheng J."/>
            <person name="Tian M."/>
            <person name="Pan X."/>
            <person name="Warren A."/>
            <person name="Jiang C."/>
            <person name="Yuan D."/>
            <person name="Miao W."/>
        </authorList>
    </citation>
    <scope>NUCLEOTIDE SEQUENCE [LARGE SCALE GENOMIC DNA]</scope>
    <source>
        <strain evidence="7">36N120E</strain>
    </source>
</reference>
<feature type="transmembrane region" description="Helical" evidence="6">
    <location>
        <begin position="303"/>
        <end position="322"/>
    </location>
</feature>
<gene>
    <name evidence="7" type="ORF">PPERSA_06496</name>
</gene>
<dbReference type="PANTHER" id="PTHR43385:SF1">
    <property type="entry name" value="RIBOFLAVIN TRANSPORTER RIBJ"/>
    <property type="match status" value="1"/>
</dbReference>
<organism evidence="7 8">
    <name type="scientific">Pseudocohnilembus persalinus</name>
    <name type="common">Ciliate</name>
    <dbReference type="NCBI Taxonomy" id="266149"/>
    <lineage>
        <taxon>Eukaryota</taxon>
        <taxon>Sar</taxon>
        <taxon>Alveolata</taxon>
        <taxon>Ciliophora</taxon>
        <taxon>Intramacronucleata</taxon>
        <taxon>Oligohymenophorea</taxon>
        <taxon>Scuticociliatia</taxon>
        <taxon>Philasterida</taxon>
        <taxon>Pseudocohnilembidae</taxon>
        <taxon>Pseudocohnilembus</taxon>
    </lineage>
</organism>
<evidence type="ECO:0000256" key="3">
    <source>
        <dbReference type="ARBA" id="ARBA00022692"/>
    </source>
</evidence>
<dbReference type="InterPro" id="IPR011701">
    <property type="entry name" value="MFS"/>
</dbReference>
<dbReference type="Pfam" id="PF07690">
    <property type="entry name" value="MFS_1"/>
    <property type="match status" value="1"/>
</dbReference>
<comment type="caution">
    <text evidence="7">The sequence shown here is derived from an EMBL/GenBank/DDBJ whole genome shotgun (WGS) entry which is preliminary data.</text>
</comment>
<dbReference type="OMA" id="ANHMANT"/>
<feature type="transmembrane region" description="Helical" evidence="6">
    <location>
        <begin position="421"/>
        <end position="443"/>
    </location>
</feature>
<dbReference type="InterPro" id="IPR052983">
    <property type="entry name" value="MFS_Riboflavin_Transporter"/>
</dbReference>
<dbReference type="SUPFAM" id="SSF103473">
    <property type="entry name" value="MFS general substrate transporter"/>
    <property type="match status" value="1"/>
</dbReference>
<feature type="transmembrane region" description="Helical" evidence="6">
    <location>
        <begin position="82"/>
        <end position="98"/>
    </location>
</feature>
<keyword evidence="3 6" id="KW-0812">Transmembrane</keyword>
<dbReference type="GO" id="GO:0016020">
    <property type="term" value="C:membrane"/>
    <property type="evidence" value="ECO:0007669"/>
    <property type="project" value="UniProtKB-SubCell"/>
</dbReference>
<feature type="transmembrane region" description="Helical" evidence="6">
    <location>
        <begin position="270"/>
        <end position="288"/>
    </location>
</feature>
<evidence type="ECO:0000313" key="7">
    <source>
        <dbReference type="EMBL" id="KRX04862.1"/>
    </source>
</evidence>
<accession>A0A0V0QRB8</accession>
<dbReference type="OrthoDB" id="291569at2759"/>
<dbReference type="AlphaFoldDB" id="A0A0V0QRB8"/>
<dbReference type="InterPro" id="IPR036259">
    <property type="entry name" value="MFS_trans_sf"/>
</dbReference>
<sequence length="515" mass="58732">MVYKIKIPHKYLSVLGGLLIFMVLSAIQVFGFLMVYLASNLQNDGKNYTIGDLNAFLIPGAFANAISVGLSAKLQTYISEKLYCVIVMTLLCLSWFALSLSSGFVYYAIFLGFMIPFFEGMLYLLPIYNLQKHFSQQQGLIGGILFLGFGIGNFVWNPLLFSLINPENIESIEDPQTGENYFPKEVTDNLQSAFTIFALILFMTGIIGSLLIKTKKQEDSEQNFDIQQVNDEINKARLSSLDPNYDQKQQKNQALTFKELIQIFKKLPQIKLTIIYACAISFGFMMTYDYKSYGLKHINDDKFYVYVANVIAIANGGSRVFWGFLYDKIGFRILAISNLIIQLVLIILLPIVVTNKALFLTVIFFIFWTFSGWAIITPLTCSSMYGIIQGKQIFGIMYMSQVLPALIAFTFVKFIGWEILFFLYAIIVVIGLIFSLFSTYQVFPNSDAIQLKDEDQDKKNTKRSLTKKLNNQSFIIENQQQQNNQDGNLQNIKVIQNIEIEMKRKQSIIEDFDSI</sequence>
<evidence type="ECO:0000256" key="4">
    <source>
        <dbReference type="ARBA" id="ARBA00022989"/>
    </source>
</evidence>